<proteinExistence type="predicted"/>
<geneLocation type="plasmid" evidence="1">
    <name>p12085-KPC</name>
</geneLocation>
<sequence>MAQFIDAGLLLGQQRRALDGRRGSGDAAIERAFPAQMGDMGGADHDLGRHTTDIDAGAADGAALDQRDTCALLDGLQRRCHRGPAAADDGDMQCAAATRLVVSAQQIAHLVEQSARRRN</sequence>
<reference evidence="1" key="1">
    <citation type="submission" date="2019-12" db="EMBL/GenBank/DDBJ databases">
        <title>Compelete sequence of Tn6502.</title>
        <authorList>
            <person name="Zhou D."/>
        </authorList>
    </citation>
    <scope>NUCLEOTIDE SEQUENCE</scope>
    <source>
        <strain evidence="1">12085</strain>
        <plasmid evidence="1">p12085-KPC</plasmid>
    </source>
</reference>
<protein>
    <submittedName>
        <fullName evidence="1">Uncharacterized protein</fullName>
    </submittedName>
</protein>
<organism evidence="1">
    <name type="scientific">Klebsiella pneumoniae</name>
    <dbReference type="NCBI Taxonomy" id="573"/>
    <lineage>
        <taxon>Bacteria</taxon>
        <taxon>Pseudomonadati</taxon>
        <taxon>Pseudomonadota</taxon>
        <taxon>Gammaproteobacteria</taxon>
        <taxon>Enterobacterales</taxon>
        <taxon>Enterobacteriaceae</taxon>
        <taxon>Klebsiella/Raoultella group</taxon>
        <taxon>Klebsiella</taxon>
        <taxon>Klebsiella pneumoniae complex</taxon>
    </lineage>
</organism>
<name>A0A6H0A4H1_KLEPN</name>
<dbReference type="EMBL" id="MN842292">
    <property type="protein sequence ID" value="QIS34020.1"/>
    <property type="molecule type" value="Genomic_DNA"/>
</dbReference>
<keyword evidence="1" id="KW-0614">Plasmid</keyword>
<dbReference type="AlphaFoldDB" id="A0A6H0A4H1"/>
<accession>A0A6H0A4H1</accession>
<evidence type="ECO:0000313" key="1">
    <source>
        <dbReference type="EMBL" id="QIS34020.1"/>
    </source>
</evidence>